<name>A0ABT4I774_9ACTO</name>
<feature type="compositionally biased region" description="Pro residues" evidence="1">
    <location>
        <begin position="1397"/>
        <end position="1409"/>
    </location>
</feature>
<gene>
    <name evidence="2" type="ORF">OHJ16_05885</name>
</gene>
<sequence>MTPSLFSFGRSRRRTSGPTAQPEGVAASAPSPPAPRKEPEPPAAPPAPPASPERRAVVENALTAWRDELIDLGGVSSLDNIGLLDAVVDLTTAHPSGLAQLYAGRPTHLGNLVRESEALAQARQSLKDVAGHTDRLARQFGVAPVYLAIGVATWTETVPADEPAPQLGIPFASRSRGGPAESGPRADDAADSADSPVSPASPAGAASPAAASPAGATSPGASSPAEVSGPAAAASPSAASAAAGPTTGTAGTPAAAAGSTGATGPASASPGAGPAGGRMIVRNVNAPVLLRPVRLSSATAEASLTLDPSIELNPVLTRALRRYGSTTDVEAIAHAALSAEGFTPRAALARLGGLGREYLPGFEIHERLVVGAFVHPGQALIEDFDATVERARTSALVSALAGDDIARDALDVELPAPRAEDRVPEAERGAGDLDPAQLDAVEAVGSGASLLLDAPPGSDVAATLAAVVADAAASGRTVLHVPATSADGHAVADALRDLGLGDIVLDLTEDASWRRHAGEGIKEALGSMPPELDVAAIVSMRERLTAVRTRLTRYVEALHEPRKPWGVSAYDALQRLADLTTGRVRARTKERVAPGRLERLDDDGRARAVELLTRANMLGVFSPRTRASAWNGITIADIDEATDVLAQLSRLADGLLPAVVRHTEEVALGAGLTRAATLADWCEQLEMLDGVRESLDVFTPEVFERSAADMVIATATRRWRDERDIEMGASTRRRFIRQAKDLVRPGRDVDDLHAELVKVQQRREVWRRHDPDGGWPTLPPGLDEMEAVATRARKAVAEVQPVLGRAPDAPDLMTMPLKDLEARVRALADDDTTAQILPELGRVVTQLDELGLTALAQDLSDRAIDAGQIEDELTYCWWSSLLAQILRDDPALGGLDAHALNDLADSLRELDTAQVASLAAPVAHACARRVRTAVETDKESARELYRALSRDDGVPLRDIIAAHPVAMVAKPVWIVPPTLVPQVLRPEAVVDLAILDASAHMPVAQVMPAFVRAEQVLVVGDPRRATTGLAAELGPLLPSVTLPTGRNTLDPRIAAFLATNGYEGVVEAVPSPPGTSSLSLDLVDGRGMPAPGQMAVESVQAEVERVVDLVIDHALGRPERSLAVVALNARHAEEIRKAVAGAAAGSVALEKFFASGIAEPFVVVDLSEARSLRRDHAIVSVGYAKTPHGRTIHSFGSVSRAGGMVGLVEALCVSRGRTQVVSCLGPDDLDPERLHAPGARLLREVLLRASGTDAVEIEDAAVPDRLLVDLAEHLWRKGLEVVPRYGVPGGPRIPLAIGHPDYPGELFVAVVTDDDAYVAEPSLRRRDRHWVERLQRRGWLVHTAFSAGVFVDPEAEARRVEALVMSVLTERSRSEPVPGAPRLPTNMEDLEDTEEMAPPPPAAPPPAVVPSPAHAAPSPARAASPRGAASPPRAARGTRAIGRAASPGPKAAGSQAGRAQRPPIAEGLPLQAYSDDQLDDMIAWIRSDGVQRDERSEVEELRAALALTRHGAGISAVLSNAVRRTR</sequence>
<keyword evidence="2" id="KW-0547">Nucleotide-binding</keyword>
<proteinExistence type="predicted"/>
<comment type="caution">
    <text evidence="2">The sequence shown here is derived from an EMBL/GenBank/DDBJ whole genome shotgun (WGS) entry which is preliminary data.</text>
</comment>
<dbReference type="Proteomes" id="UP001072034">
    <property type="component" value="Unassembled WGS sequence"/>
</dbReference>
<feature type="compositionally biased region" description="Low complexity" evidence="1">
    <location>
        <begin position="1410"/>
        <end position="1445"/>
    </location>
</feature>
<keyword evidence="2" id="KW-0347">Helicase</keyword>
<dbReference type="PANTHER" id="PTHR23330:SF9">
    <property type="entry name" value="PROLINE-RICH PROTEIN 11"/>
    <property type="match status" value="1"/>
</dbReference>
<feature type="region of interest" description="Disordered" evidence="1">
    <location>
        <begin position="1391"/>
        <end position="1462"/>
    </location>
</feature>
<protein>
    <submittedName>
        <fullName evidence="2">DNA helicase</fullName>
    </submittedName>
</protein>
<evidence type="ECO:0000313" key="3">
    <source>
        <dbReference type="Proteomes" id="UP001072034"/>
    </source>
</evidence>
<keyword evidence="2" id="KW-0378">Hydrolase</keyword>
<reference evidence="2" key="1">
    <citation type="submission" date="2022-10" db="EMBL/GenBank/DDBJ databases">
        <title>Genome sequence of Actinomyces israelii ATCC 10048.</title>
        <authorList>
            <person name="Watt R.M."/>
            <person name="Tong W.M."/>
        </authorList>
    </citation>
    <scope>NUCLEOTIDE SEQUENCE</scope>
    <source>
        <strain evidence="2">ATCC 10048</strain>
    </source>
</reference>
<keyword evidence="3" id="KW-1185">Reference proteome</keyword>
<organism evidence="2 3">
    <name type="scientific">Actinomyces israelii</name>
    <dbReference type="NCBI Taxonomy" id="1659"/>
    <lineage>
        <taxon>Bacteria</taxon>
        <taxon>Bacillati</taxon>
        <taxon>Actinomycetota</taxon>
        <taxon>Actinomycetes</taxon>
        <taxon>Actinomycetales</taxon>
        <taxon>Actinomycetaceae</taxon>
        <taxon>Actinomyces</taxon>
    </lineage>
</organism>
<dbReference type="PANTHER" id="PTHR23330">
    <property type="entry name" value="P300 TRANSCRIPTIONAL COFACTOR JMY-RELATED"/>
    <property type="match status" value="1"/>
</dbReference>
<accession>A0ABT4I774</accession>
<evidence type="ECO:0000313" key="2">
    <source>
        <dbReference type="EMBL" id="MCZ0857571.1"/>
    </source>
</evidence>
<feature type="compositionally biased region" description="Low complexity" evidence="1">
    <location>
        <begin position="192"/>
        <end position="272"/>
    </location>
</feature>
<dbReference type="EMBL" id="JAPTMY010000009">
    <property type="protein sequence ID" value="MCZ0857571.1"/>
    <property type="molecule type" value="Genomic_DNA"/>
</dbReference>
<feature type="compositionally biased region" description="Pro residues" evidence="1">
    <location>
        <begin position="41"/>
        <end position="51"/>
    </location>
</feature>
<feature type="region of interest" description="Disordered" evidence="1">
    <location>
        <begin position="160"/>
        <end position="274"/>
    </location>
</feature>
<keyword evidence="2" id="KW-0067">ATP-binding</keyword>
<feature type="region of interest" description="Disordered" evidence="1">
    <location>
        <begin position="1"/>
        <end position="53"/>
    </location>
</feature>
<dbReference type="GO" id="GO:0004386">
    <property type="term" value="F:helicase activity"/>
    <property type="evidence" value="ECO:0007669"/>
    <property type="project" value="UniProtKB-KW"/>
</dbReference>
<evidence type="ECO:0000256" key="1">
    <source>
        <dbReference type="SAM" id="MobiDB-lite"/>
    </source>
</evidence>